<dbReference type="InterPro" id="IPR001173">
    <property type="entry name" value="Glyco_trans_2-like"/>
</dbReference>
<dbReference type="AlphaFoldDB" id="A0A4P9ULC2"/>
<dbReference type="PANTHER" id="PTHR43685:SF11">
    <property type="entry name" value="GLYCOSYLTRANSFERASE TAGX-RELATED"/>
    <property type="match status" value="1"/>
</dbReference>
<evidence type="ECO:0000313" key="3">
    <source>
        <dbReference type="Proteomes" id="UP000305881"/>
    </source>
</evidence>
<dbReference type="Pfam" id="PF00535">
    <property type="entry name" value="Glycos_transf_2"/>
    <property type="match status" value="1"/>
</dbReference>
<dbReference type="SUPFAM" id="SSF53448">
    <property type="entry name" value="Nucleotide-diphospho-sugar transferases"/>
    <property type="match status" value="1"/>
</dbReference>
<dbReference type="CDD" id="cd00761">
    <property type="entry name" value="Glyco_tranf_GTA_type"/>
    <property type="match status" value="1"/>
</dbReference>
<dbReference type="GO" id="GO:0016740">
    <property type="term" value="F:transferase activity"/>
    <property type="evidence" value="ECO:0007669"/>
    <property type="project" value="UniProtKB-KW"/>
</dbReference>
<protein>
    <submittedName>
        <fullName evidence="2">Glycosyltransferase family 2 protein</fullName>
    </submittedName>
</protein>
<reference evidence="3" key="1">
    <citation type="journal article" date="2019" name="J. Bacteriol.">
        <title>A Mutagenic Screen Identifies a TonB-Dependent Receptor Required for the Lanthanide Metal Switch in the Type I Methanotroph 'Methylotuvimicrobium buryatense' 5GB1C.</title>
        <authorList>
            <person name="Groom J.D."/>
            <person name="Ford S.M."/>
            <person name="Pesesky M.W."/>
            <person name="Lidstrom M.E."/>
        </authorList>
    </citation>
    <scope>NUCLEOTIDE SEQUENCE [LARGE SCALE GENOMIC DNA]</scope>
    <source>
        <strain evidence="3">5GB1C</strain>
    </source>
</reference>
<evidence type="ECO:0000313" key="2">
    <source>
        <dbReference type="EMBL" id="QCW81988.1"/>
    </source>
</evidence>
<evidence type="ECO:0000259" key="1">
    <source>
        <dbReference type="Pfam" id="PF00535"/>
    </source>
</evidence>
<dbReference type="Gene3D" id="3.90.550.10">
    <property type="entry name" value="Spore Coat Polysaccharide Biosynthesis Protein SpsA, Chain A"/>
    <property type="match status" value="1"/>
</dbReference>
<gene>
    <name evidence="2" type="ORF">EQU24_06780</name>
</gene>
<dbReference type="PANTHER" id="PTHR43685">
    <property type="entry name" value="GLYCOSYLTRANSFERASE"/>
    <property type="match status" value="1"/>
</dbReference>
<proteinExistence type="predicted"/>
<organism evidence="2 3">
    <name type="scientific">Methylotuvimicrobium buryatense</name>
    <name type="common">Methylomicrobium buryatense</name>
    <dbReference type="NCBI Taxonomy" id="95641"/>
    <lineage>
        <taxon>Bacteria</taxon>
        <taxon>Pseudomonadati</taxon>
        <taxon>Pseudomonadota</taxon>
        <taxon>Gammaproteobacteria</taxon>
        <taxon>Methylococcales</taxon>
        <taxon>Methylococcaceae</taxon>
        <taxon>Methylotuvimicrobium</taxon>
    </lineage>
</organism>
<dbReference type="EMBL" id="CP035467">
    <property type="protein sequence ID" value="QCW81988.1"/>
    <property type="molecule type" value="Genomic_DNA"/>
</dbReference>
<keyword evidence="3" id="KW-1185">Reference proteome</keyword>
<dbReference type="OrthoDB" id="9801954at2"/>
<dbReference type="Proteomes" id="UP000305881">
    <property type="component" value="Chromosome"/>
</dbReference>
<accession>A0A4P9ULC2</accession>
<dbReference type="InterPro" id="IPR050834">
    <property type="entry name" value="Glycosyltransf_2"/>
</dbReference>
<dbReference type="InterPro" id="IPR029044">
    <property type="entry name" value="Nucleotide-diphossugar_trans"/>
</dbReference>
<sequence length="305" mass="34228">MNEGNTPDADDLISVVIPAFNAEAFIHKAIDSVLTQYYSHFELIVVNDGSTDNTEKIIQNYSDTRIRLISQRNGGLSHARNTGIQSSQGNYIAFLDADDYWLPEKLSQQIDFLQKNPDIGFCSTNTRVETPDGQFLNDWQCPVIEYSTLHTLFKQNASVAGSGSSVMVRKELQIKAGGFDETLKSLEDIDMWMRYAALSEYRCIPDTLTVITKRPDSMSRNLTTMRENAIKVMKKNRGLLDKKSQGSLWRSSFAGMLCDFAKWEARCGLKVQAILHLIIAFFYAPLTKGRLSLGLMVGVLTDSIN</sequence>
<name>A0A4P9ULC2_METBY</name>
<dbReference type="RefSeq" id="WP_017840213.1">
    <property type="nucleotide sequence ID" value="NZ_CP035467.1"/>
</dbReference>
<feature type="domain" description="Glycosyltransferase 2-like" evidence="1">
    <location>
        <begin position="14"/>
        <end position="157"/>
    </location>
</feature>
<dbReference type="KEGG" id="mbur:EQU24_06780"/>
<dbReference type="STRING" id="675511.GCA_000341735_01658"/>